<dbReference type="EMBL" id="JAVREM010000061">
    <property type="protein sequence ID" value="MDT0322366.1"/>
    <property type="molecule type" value="Genomic_DNA"/>
</dbReference>
<evidence type="ECO:0000313" key="2">
    <source>
        <dbReference type="Proteomes" id="UP001183420"/>
    </source>
</evidence>
<dbReference type="RefSeq" id="WP_311602935.1">
    <property type="nucleotide sequence ID" value="NZ_JAVREM010000061.1"/>
</dbReference>
<sequence length="47" mass="4643">MVSTGISDFGTGGATKAGISGADALRYEHGILHGDEWAGHGIGTASL</sequence>
<accession>A0ABU2LXR5</accession>
<protein>
    <submittedName>
        <fullName evidence="1">Uncharacterized protein</fullName>
    </submittedName>
</protein>
<evidence type="ECO:0000313" key="1">
    <source>
        <dbReference type="EMBL" id="MDT0322366.1"/>
    </source>
</evidence>
<gene>
    <name evidence="1" type="ORF">RNC47_29000</name>
</gene>
<dbReference type="Proteomes" id="UP001183420">
    <property type="component" value="Unassembled WGS sequence"/>
</dbReference>
<name>A0ABU2LXR5_9ACTN</name>
<keyword evidence="2" id="KW-1185">Reference proteome</keyword>
<reference evidence="2" key="1">
    <citation type="submission" date="2023-07" db="EMBL/GenBank/DDBJ databases">
        <title>30 novel species of actinomycetes from the DSMZ collection.</title>
        <authorList>
            <person name="Nouioui I."/>
        </authorList>
    </citation>
    <scope>NUCLEOTIDE SEQUENCE [LARGE SCALE GENOMIC DNA]</scope>
    <source>
        <strain evidence="2">DSM 44918</strain>
    </source>
</reference>
<comment type="caution">
    <text evidence="1">The sequence shown here is derived from an EMBL/GenBank/DDBJ whole genome shotgun (WGS) entry which is preliminary data.</text>
</comment>
<organism evidence="1 2">
    <name type="scientific">Streptomyces millisiae</name>
    <dbReference type="NCBI Taxonomy" id="3075542"/>
    <lineage>
        <taxon>Bacteria</taxon>
        <taxon>Bacillati</taxon>
        <taxon>Actinomycetota</taxon>
        <taxon>Actinomycetes</taxon>
        <taxon>Kitasatosporales</taxon>
        <taxon>Streptomycetaceae</taxon>
        <taxon>Streptomyces</taxon>
    </lineage>
</organism>
<proteinExistence type="predicted"/>